<feature type="repeat" description="ANK" evidence="3">
    <location>
        <begin position="1190"/>
        <end position="1222"/>
    </location>
</feature>
<feature type="repeat" description="ANK" evidence="3">
    <location>
        <begin position="914"/>
        <end position="956"/>
    </location>
</feature>
<dbReference type="InterPro" id="IPR036770">
    <property type="entry name" value="Ankyrin_rpt-contain_sf"/>
</dbReference>
<feature type="domain" description="NACHT" evidence="5">
    <location>
        <begin position="92"/>
        <end position="236"/>
    </location>
</feature>
<feature type="repeat" description="ANK" evidence="3">
    <location>
        <begin position="574"/>
        <end position="606"/>
    </location>
</feature>
<dbReference type="PROSITE" id="PS50297">
    <property type="entry name" value="ANK_REP_REGION"/>
    <property type="match status" value="4"/>
</dbReference>
<keyword evidence="2 3" id="KW-0040">ANK repeat</keyword>
<evidence type="ECO:0000256" key="1">
    <source>
        <dbReference type="ARBA" id="ARBA00022737"/>
    </source>
</evidence>
<evidence type="ECO:0000259" key="5">
    <source>
        <dbReference type="PROSITE" id="PS50837"/>
    </source>
</evidence>
<dbReference type="InterPro" id="IPR007111">
    <property type="entry name" value="NACHT_NTPase"/>
</dbReference>
<dbReference type="Gene3D" id="1.25.40.20">
    <property type="entry name" value="Ankyrin repeat-containing domain"/>
    <property type="match status" value="7"/>
</dbReference>
<comment type="caution">
    <text evidence="6">The sequence shown here is derived from an EMBL/GenBank/DDBJ whole genome shotgun (WGS) entry which is preliminary data.</text>
</comment>
<dbReference type="InterPro" id="IPR002110">
    <property type="entry name" value="Ankyrin_rpt"/>
</dbReference>
<evidence type="ECO:0000313" key="6">
    <source>
        <dbReference type="EMBL" id="KAK0669803.1"/>
    </source>
</evidence>
<dbReference type="SUPFAM" id="SSF48403">
    <property type="entry name" value="Ankyrin repeat"/>
    <property type="match status" value="5"/>
</dbReference>
<gene>
    <name evidence="6" type="ORF">QBC41DRAFT_100126</name>
</gene>
<reference evidence="6" key="1">
    <citation type="submission" date="2023-06" db="EMBL/GenBank/DDBJ databases">
        <title>Genome-scale phylogeny and comparative genomics of the fungal order Sordariales.</title>
        <authorList>
            <consortium name="Lawrence Berkeley National Laboratory"/>
            <person name="Hensen N."/>
            <person name="Bonometti L."/>
            <person name="Westerberg I."/>
            <person name="Brannstrom I.O."/>
            <person name="Guillou S."/>
            <person name="Cros-Aarteil S."/>
            <person name="Calhoun S."/>
            <person name="Haridas S."/>
            <person name="Kuo A."/>
            <person name="Mondo S."/>
            <person name="Pangilinan J."/>
            <person name="Riley R."/>
            <person name="Labutti K."/>
            <person name="Andreopoulos B."/>
            <person name="Lipzen A."/>
            <person name="Chen C."/>
            <person name="Yanf M."/>
            <person name="Daum C."/>
            <person name="Ng V."/>
            <person name="Clum A."/>
            <person name="Steindorff A."/>
            <person name="Ohm R."/>
            <person name="Martin F."/>
            <person name="Silar P."/>
            <person name="Natvig D."/>
            <person name="Lalanne C."/>
            <person name="Gautier V."/>
            <person name="Ament-Velasquez S.L."/>
            <person name="Kruys A."/>
            <person name="Hutchinson M.I."/>
            <person name="Powell A.J."/>
            <person name="Barry K."/>
            <person name="Miller A.N."/>
            <person name="Grigoriev I.V."/>
            <person name="Debuchy R."/>
            <person name="Gladieux P."/>
            <person name="Thoren M.H."/>
            <person name="Johannesson H."/>
        </authorList>
    </citation>
    <scope>NUCLEOTIDE SEQUENCE</scope>
    <source>
        <strain evidence="6">CBS 307.81</strain>
    </source>
</reference>
<dbReference type="InterPro" id="IPR027417">
    <property type="entry name" value="P-loop_NTPase"/>
</dbReference>
<evidence type="ECO:0000256" key="4">
    <source>
        <dbReference type="SAM" id="MobiDB-lite"/>
    </source>
</evidence>
<dbReference type="SUPFAM" id="SSF52540">
    <property type="entry name" value="P-loop containing nucleoside triphosphate hydrolases"/>
    <property type="match status" value="1"/>
</dbReference>
<feature type="repeat" description="ANK" evidence="3">
    <location>
        <begin position="1533"/>
        <end position="1569"/>
    </location>
</feature>
<feature type="repeat" description="ANK" evidence="3">
    <location>
        <begin position="1930"/>
        <end position="1966"/>
    </location>
</feature>
<dbReference type="InterPro" id="IPR054471">
    <property type="entry name" value="GPIID_WHD"/>
</dbReference>
<organism evidence="6 7">
    <name type="scientific">Cercophora samala</name>
    <dbReference type="NCBI Taxonomy" id="330535"/>
    <lineage>
        <taxon>Eukaryota</taxon>
        <taxon>Fungi</taxon>
        <taxon>Dikarya</taxon>
        <taxon>Ascomycota</taxon>
        <taxon>Pezizomycotina</taxon>
        <taxon>Sordariomycetes</taxon>
        <taxon>Sordariomycetidae</taxon>
        <taxon>Sordariales</taxon>
        <taxon>Lasiosphaeriaceae</taxon>
        <taxon>Cercophora</taxon>
    </lineage>
</organism>
<evidence type="ECO:0000256" key="2">
    <source>
        <dbReference type="ARBA" id="ARBA00023043"/>
    </source>
</evidence>
<accession>A0AA39ZF09</accession>
<feature type="repeat" description="ANK" evidence="3">
    <location>
        <begin position="1243"/>
        <end position="1275"/>
    </location>
</feature>
<keyword evidence="7" id="KW-1185">Reference proteome</keyword>
<evidence type="ECO:0000256" key="3">
    <source>
        <dbReference type="PROSITE-ProRule" id="PRU00023"/>
    </source>
</evidence>
<name>A0AA39ZF09_9PEZI</name>
<sequence>MDTDMQMDVDVVGSDEDVDFIDVDDVSTYNPDNILPKTPQVIASIRKWLQPTSYNIEGGEYRRHLASHTPGTGHWLPTTAEYAQWHDGDDHGLLWIKGIPGSGKSVYAASLAHDLAKEGHPVLFFFFRQIIDANHTPFNLLCDWLDQILDYSPPLQQILEAYVDDKSDARRDLNSVSRNDLWMHLKTALAQTVGRVYLVADALDEMDSGNDDFLQELAMLGSWKPAKVKVLITSRPVTTVEEPLRRIPALQICLEELLVDTDIATFVRASLESSSISAEDQIRIREAVPGRANGLFLYAKLAMDAFLERDADVHKVLTALPLDLNAMYTDLLREHAQRSHVPADLQLLILSWVTHATRPLRLLELAAIINTSYDDEDMDMRQAKQLARAACGPLLEIQPDETVSVVHHSLTEFLLGSTRSTDADCYSILAPGPTHETLSLSCLRYLSSGCLDDIKVVKTQEGTSNFNHKLPETVARAHSNTKLKFPFLEYAAQNWTIHAAKSAAAGISSELLPPVLDSFLTPGPRFDAWLDMVWHPMATEGVSPLHAAARYGLTQYVKILAGRPDTVLECLDVLKQTPLYHAADRGQDGTVQALIDAGANPNPDNNAGLTPLHQAARFNHGAVVTVLLASGVDPLTPKTREHPGRRCGNSPTTRGHTPLMYACEAGHLEALESFLPYLVGSEVVQQALRWVIGSRRSNIVKRLIQLPGIDVNTKLHGNTLFFSACLAGDVESMQALVEAGADATMPSSRPRDEYEICMAQFQRNKEYRPLNAFCQGLGRHRSVHLQRQTDVDVAKRGLDLLLRAGADVNERDSDGSMALHSAAESPVLLRLLLAAGADPNAENEDGGTILHIPRADEDGFAINKVLVEEGKADVNKRRKDGKTPLMIYLGGYNVKASIRFLEDFSPDCTLTDDRGNGPLHLAIGQHHISSSRPPDDQIELLDKLIAAGAKLDHRNKAGDMAIHVCQHPAIIAFFVKHGCDIDTRDHSGDTPLTRVIGWRRYGKCLSEDMDRVLELGASIHARDYKGRTLLHKVMMTPTSHQSLTVSAKTAELGLDNLTYLVSLGLELKVLDYSGNTALHELIDNGHSLTHPLKNSVLAAALKMLTQSGVDPDARNHSGRTILHLLPAYFQTGRAFHEVKPTIDLVLAACKNINAADHAGVCPIHLAASQSEELTLSLIEAGADISVVTHKGLTPLHYAAEARQSNVLGILLTAIATGKYGDKKMIIDAAEDEKPFVSMLQGLSTRTALWYACRSGRLESVTLLLDAGAEVARHSAYLLEACSNFEIAEKDLLSSQPRHRNYPDHSEQNLVTTRLGEILDMLVHHGLDVDDLAVRRACRVAIQAKSDYTAFCLAQTMQKSTDQSKGDFWERSSLARHQAANRVLENSDIASMGKDFHQVMQDRPLERLLSAREFEVFERIFSVGDGGCDPAQPSLSGRSTLHTLTSFGYRDLLVKLAKEQHIKNLDDDTWRRKQEDEGHSHRGSISPLVLTACERVLPNMEVLRLLVEELGASVNAHHMKHGFTRWSQGTGYYIGYSPLHYVSQGKHWWHVYQALPYLLSQGANLDARDVQGYTPLHRALSVEPYNTGIFHKEAVKVLLNAGACVDAVSNDGVSCLDLAITIGDKELIQRLMDHGVCITPASMFRAVENGQRDLLEQLLSAGGDPNTPLLVHEAPERTNLSLKRQKARYTARPESFLLYFTATKPMRSNHQSTDSISRKREIQELVGTLLAHGADPFLRITKCSNNHLDAIDDTAAAADKPVTLQETFVLYEILHHGGMSWPFLDVPSLDFERRDSEGMTFLLAACSEAGTFNSQRAGVRTDSEEWFIQHLLWKGADPTALDNTGRNALHILLQNSLPQSWAVVKARPFQVLVDEICRLDRAFINQPDPVTGRTPIHLALCVAANSLKDEWEGIIDVLLSAGADASRADNAGNTCLHLLASSLDIDAHRALFQRFLDMGLDINAPNAKAETPAFHYLGQNSRPERRKTAWQWLMDRGVDPAAKDNRGRGLLHVVAEHETDVVLFAALAEKWGLDPMAPDNERMMSSLDVAAACSNTAVISLFEKGKGGGLVERAKAREKGMRNGHLHSHLYDEDQDL</sequence>
<evidence type="ECO:0000313" key="7">
    <source>
        <dbReference type="Proteomes" id="UP001174997"/>
    </source>
</evidence>
<dbReference type="InterPro" id="IPR056884">
    <property type="entry name" value="NPHP3-like_N"/>
</dbReference>
<feature type="repeat" description="ANK" evidence="3">
    <location>
        <begin position="716"/>
        <end position="748"/>
    </location>
</feature>
<protein>
    <submittedName>
        <fullName evidence="6">Ankyrin-2</fullName>
    </submittedName>
</protein>
<dbReference type="Pfam" id="PF24883">
    <property type="entry name" value="NPHP3_N"/>
    <property type="match status" value="1"/>
</dbReference>
<dbReference type="PRINTS" id="PR01415">
    <property type="entry name" value="ANKYRIN"/>
</dbReference>
<dbReference type="PANTHER" id="PTHR24123:SF33">
    <property type="entry name" value="PROTEIN HOS4"/>
    <property type="match status" value="1"/>
</dbReference>
<dbReference type="PANTHER" id="PTHR24123">
    <property type="entry name" value="ANKYRIN REPEAT-CONTAINING"/>
    <property type="match status" value="1"/>
</dbReference>
<feature type="region of interest" description="Disordered" evidence="4">
    <location>
        <begin position="634"/>
        <end position="653"/>
    </location>
</feature>
<dbReference type="Gene3D" id="3.40.50.300">
    <property type="entry name" value="P-loop containing nucleotide triphosphate hydrolases"/>
    <property type="match status" value="1"/>
</dbReference>
<dbReference type="PROSITE" id="PS50837">
    <property type="entry name" value="NACHT"/>
    <property type="match status" value="1"/>
</dbReference>
<keyword evidence="1" id="KW-0677">Repeat</keyword>
<dbReference type="Pfam" id="PF12796">
    <property type="entry name" value="Ank_2"/>
    <property type="match status" value="3"/>
</dbReference>
<feature type="repeat" description="ANK" evidence="3">
    <location>
        <begin position="1570"/>
        <end position="1609"/>
    </location>
</feature>
<proteinExistence type="predicted"/>
<dbReference type="CDD" id="cd01120">
    <property type="entry name" value="RecA-like_superfamily"/>
    <property type="match status" value="1"/>
</dbReference>
<dbReference type="Proteomes" id="UP001174997">
    <property type="component" value="Unassembled WGS sequence"/>
</dbReference>
<dbReference type="SMART" id="SM00248">
    <property type="entry name" value="ANK"/>
    <property type="match status" value="20"/>
</dbReference>
<dbReference type="InterPro" id="IPR051165">
    <property type="entry name" value="Multifunctional_ANK_Repeat"/>
</dbReference>
<dbReference type="PROSITE" id="PS50088">
    <property type="entry name" value="ANK_REPEAT"/>
    <property type="match status" value="10"/>
</dbReference>
<dbReference type="Pfam" id="PF22939">
    <property type="entry name" value="WHD_GPIID"/>
    <property type="match status" value="1"/>
</dbReference>
<feature type="repeat" description="ANK" evidence="3">
    <location>
        <begin position="1890"/>
        <end position="1929"/>
    </location>
</feature>
<dbReference type="EMBL" id="JAULSY010000038">
    <property type="protein sequence ID" value="KAK0669803.1"/>
    <property type="molecule type" value="Genomic_DNA"/>
</dbReference>
<feature type="repeat" description="ANK" evidence="3">
    <location>
        <begin position="607"/>
        <end position="633"/>
    </location>
</feature>